<organism evidence="6 7">
    <name type="scientific">Trypanosoma rangeli</name>
    <dbReference type="NCBI Taxonomy" id="5698"/>
    <lineage>
        <taxon>Eukaryota</taxon>
        <taxon>Discoba</taxon>
        <taxon>Euglenozoa</taxon>
        <taxon>Kinetoplastea</taxon>
        <taxon>Metakinetoplastina</taxon>
        <taxon>Trypanosomatida</taxon>
        <taxon>Trypanosomatidae</taxon>
        <taxon>Trypanosoma</taxon>
        <taxon>Herpetosoma</taxon>
    </lineage>
</organism>
<evidence type="ECO:0000256" key="1">
    <source>
        <dbReference type="ARBA" id="ARBA00004496"/>
    </source>
</evidence>
<evidence type="ECO:0000256" key="3">
    <source>
        <dbReference type="ARBA" id="ARBA00022574"/>
    </source>
</evidence>
<keyword evidence="5" id="KW-0677">Repeat</keyword>
<dbReference type="InterPro" id="IPR015943">
    <property type="entry name" value="WD40/YVTN_repeat-like_dom_sf"/>
</dbReference>
<dbReference type="SUPFAM" id="SSF50978">
    <property type="entry name" value="WD40 repeat-like"/>
    <property type="match status" value="2"/>
</dbReference>
<evidence type="ECO:0000313" key="6">
    <source>
        <dbReference type="EMBL" id="RNF06592.1"/>
    </source>
</evidence>
<dbReference type="GO" id="GO:0005737">
    <property type="term" value="C:cytoplasm"/>
    <property type="evidence" value="ECO:0007669"/>
    <property type="project" value="UniProtKB-SubCell"/>
</dbReference>
<accession>A0A422NM69</accession>
<dbReference type="GeneID" id="40327795"/>
<protein>
    <submittedName>
        <fullName evidence="6">Uncharacterized protein</fullName>
    </submittedName>
</protein>
<dbReference type="Proteomes" id="UP000283634">
    <property type="component" value="Unassembled WGS sequence"/>
</dbReference>
<dbReference type="AlphaFoldDB" id="A0A422NM69"/>
<keyword evidence="2" id="KW-0963">Cytoplasm</keyword>
<dbReference type="OMA" id="PGKDYNC"/>
<name>A0A422NM69_TRYRA</name>
<dbReference type="RefSeq" id="XP_029239346.1">
    <property type="nucleotide sequence ID" value="XM_029380813.1"/>
</dbReference>
<dbReference type="EMBL" id="MKGL01000105">
    <property type="protein sequence ID" value="RNF06592.1"/>
    <property type="molecule type" value="Genomic_DNA"/>
</dbReference>
<dbReference type="PANTHER" id="PTHR14344">
    <property type="entry name" value="WD REPEAT PROTEIN"/>
    <property type="match status" value="1"/>
</dbReference>
<evidence type="ECO:0000256" key="4">
    <source>
        <dbReference type="ARBA" id="ARBA00022694"/>
    </source>
</evidence>
<keyword evidence="7" id="KW-1185">Reference proteome</keyword>
<reference evidence="6 7" key="1">
    <citation type="journal article" date="2018" name="BMC Genomics">
        <title>Genomic comparison of Trypanosoma conorhini and Trypanosoma rangeli to Trypanosoma cruzi strains of high and low virulence.</title>
        <authorList>
            <person name="Bradwell K.R."/>
            <person name="Koparde V.N."/>
            <person name="Matveyev A.V."/>
            <person name="Serrano M.G."/>
            <person name="Alves J.M."/>
            <person name="Parikh H."/>
            <person name="Huang B."/>
            <person name="Lee V."/>
            <person name="Espinosa-Alvarez O."/>
            <person name="Ortiz P.A."/>
            <person name="Costa-Martins A.G."/>
            <person name="Teixeira M.M."/>
            <person name="Buck G.A."/>
        </authorList>
    </citation>
    <scope>NUCLEOTIDE SEQUENCE [LARGE SCALE GENOMIC DNA]</scope>
    <source>
        <strain evidence="6 7">AM80</strain>
    </source>
</reference>
<proteinExistence type="predicted"/>
<dbReference type="Gene3D" id="2.130.10.10">
    <property type="entry name" value="YVTN repeat-like/Quinoprotein amine dehydrogenase"/>
    <property type="match status" value="2"/>
</dbReference>
<evidence type="ECO:0000256" key="2">
    <source>
        <dbReference type="ARBA" id="ARBA00022490"/>
    </source>
</evidence>
<dbReference type="OrthoDB" id="272652at2759"/>
<comment type="caution">
    <text evidence="6">The sequence shown here is derived from an EMBL/GenBank/DDBJ whole genome shotgun (WGS) entry which is preliminary data.</text>
</comment>
<dbReference type="InterPro" id="IPR036322">
    <property type="entry name" value="WD40_repeat_dom_sf"/>
</dbReference>
<gene>
    <name evidence="6" type="ORF">TraAM80_03862</name>
</gene>
<sequence length="1169" mass="124792">MPSSSRNSCILYAPVTAVSIGLQRICFAIGNRVLEGDADVGSSSDFQVAAELPHGAVITALEQHAVSDLTGALDIILLIGSGDSVFVANSSSQEGRSGGSHLSQFVLDDMARVLRLRSLGQGGGALAVTAMNSAYLIREETLCSVHTSATPPLLVRYAVTGLGVALAADAVVVRDDAAMAVFTGTYAGSIAVWRVPPAGTRGRNNEEETGITHGAVNPISWIIAHRPGCAVFAVKVTILRDIAASDHVRFCVATCSDDRTATLYVSNSVPAFSSMMEGMRWKCCWRGVGASFSRRRVFDVSLLLIAEHGGMLLLATGGEDGSVQVFGFPSQELIRATTTLTSPTEAAEGEVAPVAPVRLLHRGHQHDGRGVYKVALLRNPASDATAVVSCGFDGAVHHTPVSPCPGRSAMIVLRNVQPRRHVRGVLCDNEGSFLACTEDELIVFLQGATAKEQRLPIPITGTKKELPSCLSVAVGSCWRRRQQYLLTLLGTTGGKVYGMWYSSTGAQPQCQKEEDEEVEMRDVVVLLHASASQASKVLLVRGILRQERVLLVSVHASGVLIVLEVDPFHGIASKVWMTSQCAGVHTTTLSMCMLAPQLVTQHEEYEQQKQQQGQDPELQQQYLCLFVGDDDGCISVDLVQTMGDACANTNLLPRERLFQGAIASVTRQASHMKGPCERITVVSAQGEVRVLLLHVGGRNVDILPVSSPLRLPWRISSVLAYSETVAVTLFGTDISVYRRHPSRFSWYLVAEYHGVRAPRLLSATISTDLSGVGGIPVFVCHCSDGVQAEWFTCDALSGTRILLGGAIIGREYNTTLFLPSPASAVICGGENSMLTAFSLPYSSQMCMDTPVAFTGPHDSNILAMATCAATGDSGSVRFVTVGGLATLALWEWSMHHSWRVIAHVGQHRESVAGGEAEGRGVPRFLSVCVTCEDIVVGGSDGKVRLFSLSEGLQLRRKVLLCASTPKPVMAVATLSAKDRLVVMGDTNGVLGVCGVADGSVTARLTWARSAVNAIAVGRQLQPWLQQQDGPRQMKTEEGNMFAVWRVLVAMDSGEVALLHVGVSAIEMVCAVRVGLTAARGVCWIPGLPRDDADTDVAVTVNDERLACLFIREVSEATGRTEMLYVAWHTRVNVRGVSGLAVASLMERSLCAVVVGEGVEVVSLPTYGST</sequence>
<dbReference type="GO" id="GO:0030488">
    <property type="term" value="P:tRNA methylation"/>
    <property type="evidence" value="ECO:0007669"/>
    <property type="project" value="TreeGrafter"/>
</dbReference>
<keyword evidence="3" id="KW-0853">WD repeat</keyword>
<keyword evidence="4" id="KW-0819">tRNA processing</keyword>
<comment type="subcellular location">
    <subcellularLocation>
        <location evidence="1">Cytoplasm</location>
    </subcellularLocation>
</comment>
<evidence type="ECO:0000256" key="5">
    <source>
        <dbReference type="ARBA" id="ARBA00022737"/>
    </source>
</evidence>
<evidence type="ECO:0000313" key="7">
    <source>
        <dbReference type="Proteomes" id="UP000283634"/>
    </source>
</evidence>
<dbReference type="InterPro" id="IPR051973">
    <property type="entry name" value="tRNA_Anticodon_Mtase-Reg"/>
</dbReference>
<dbReference type="PANTHER" id="PTHR14344:SF3">
    <property type="entry name" value="WD REPEAT-CONTAINING PROTEIN 6"/>
    <property type="match status" value="1"/>
</dbReference>